<evidence type="ECO:0008006" key="3">
    <source>
        <dbReference type="Google" id="ProtNLM"/>
    </source>
</evidence>
<evidence type="ECO:0000313" key="2">
    <source>
        <dbReference type="Proteomes" id="UP000319210"/>
    </source>
</evidence>
<dbReference type="SUPFAM" id="SSF158745">
    <property type="entry name" value="LanC-like"/>
    <property type="match status" value="1"/>
</dbReference>
<dbReference type="SMART" id="SM01260">
    <property type="entry name" value="LANC_like"/>
    <property type="match status" value="1"/>
</dbReference>
<reference evidence="1 2" key="1">
    <citation type="submission" date="2019-06" db="EMBL/GenBank/DDBJ databases">
        <title>Whole genome shotgun sequence of Streptomyces cacaoi subsp. cacaoi NBRC 12748.</title>
        <authorList>
            <person name="Hosoyama A."/>
            <person name="Uohara A."/>
            <person name="Ohji S."/>
            <person name="Ichikawa N."/>
        </authorList>
    </citation>
    <scope>NUCLEOTIDE SEQUENCE [LARGE SCALE GENOMIC DNA]</scope>
    <source>
        <strain evidence="1 2">NBRC 12748</strain>
    </source>
</reference>
<protein>
    <recommendedName>
        <fullName evidence="3">Lanthionine synthetase</fullName>
    </recommendedName>
</protein>
<dbReference type="EMBL" id="BJMM01000037">
    <property type="protein sequence ID" value="GEB52821.1"/>
    <property type="molecule type" value="Genomic_DNA"/>
</dbReference>
<sequence>MTAHDSVTGQGAYTRAAGLAAELLDAWSARHAALLARREPARPAEPGDEPVNDPAVPVLAGLLAAGGPPAAHGTAARAAGLWARTAGRGRRHPGLYDGGFTGTWFGLRQAASLHPELGPVVERLRGRLPVDRAPAAERYGAVTFPDYDLILGPAGLLLTLAADEACAPREPEPLVRALSALCDDPALPGLRAHHPGSALLGWLDGRVDTGMGHGAAGVAVALAAGVRRLRAAGEGAVPPQALVALAHLAGWLRAEAYEDARSVRTWDGAGPREGAPAPGARARQGWCYGTPGVAWALWETADVLGDAELAGWACEAFSTLAAAFDPDFHLPGDHPGDRLGVCHGAAGVLLVADAFHRHAGVPAAGRLRLRMLSHLAVHEDAIRSLAGERTGVLTGAAGVLAAVLTATGGDRGWLSCLGLR</sequence>
<dbReference type="PRINTS" id="PR01955">
    <property type="entry name" value="LANCFRANKIA"/>
</dbReference>
<dbReference type="RefSeq" id="WP_230988923.1">
    <property type="nucleotide sequence ID" value="NZ_BJMM01000037.1"/>
</dbReference>
<proteinExistence type="predicted"/>
<accession>A0A4Y3R566</accession>
<dbReference type="InterPro" id="IPR007822">
    <property type="entry name" value="LANC-like"/>
</dbReference>
<dbReference type="Pfam" id="PF05147">
    <property type="entry name" value="LANC_like"/>
    <property type="match status" value="1"/>
</dbReference>
<dbReference type="GO" id="GO:0031179">
    <property type="term" value="P:peptide modification"/>
    <property type="evidence" value="ECO:0007669"/>
    <property type="project" value="InterPro"/>
</dbReference>
<dbReference type="AlphaFoldDB" id="A0A4Y3R566"/>
<dbReference type="Proteomes" id="UP000319210">
    <property type="component" value="Unassembled WGS sequence"/>
</dbReference>
<organism evidence="1 2">
    <name type="scientific">Streptomyces cacaoi</name>
    <dbReference type="NCBI Taxonomy" id="1898"/>
    <lineage>
        <taxon>Bacteria</taxon>
        <taxon>Bacillati</taxon>
        <taxon>Actinomycetota</taxon>
        <taxon>Actinomycetes</taxon>
        <taxon>Kitasatosporales</taxon>
        <taxon>Streptomycetaceae</taxon>
        <taxon>Streptomyces</taxon>
    </lineage>
</organism>
<dbReference type="Gene3D" id="1.50.10.20">
    <property type="match status" value="1"/>
</dbReference>
<dbReference type="PRINTS" id="PR01950">
    <property type="entry name" value="LANCSUPER"/>
</dbReference>
<name>A0A4Y3R566_STRCI</name>
<gene>
    <name evidence="1" type="ORF">SCA03_53720</name>
</gene>
<comment type="caution">
    <text evidence="1">The sequence shown here is derived from an EMBL/GenBank/DDBJ whole genome shotgun (WGS) entry which is preliminary data.</text>
</comment>
<evidence type="ECO:0000313" key="1">
    <source>
        <dbReference type="EMBL" id="GEB52821.1"/>
    </source>
</evidence>
<keyword evidence="2" id="KW-1185">Reference proteome</keyword>